<evidence type="ECO:0000313" key="3">
    <source>
        <dbReference type="Proteomes" id="UP000283509"/>
    </source>
</evidence>
<feature type="compositionally biased region" description="Low complexity" evidence="1">
    <location>
        <begin position="776"/>
        <end position="801"/>
    </location>
</feature>
<feature type="region of interest" description="Disordered" evidence="1">
    <location>
        <begin position="631"/>
        <end position="817"/>
    </location>
</feature>
<feature type="compositionally biased region" description="Pro residues" evidence="1">
    <location>
        <begin position="440"/>
        <end position="449"/>
    </location>
</feature>
<sequence length="879" mass="92608">MVIAKSASSLKSPRLIKDMSCLVSRENEKNLLLSGAEGRAAARRRRAAQLAPRAAGAQPERGQAAERAAGAGARPRAQGRRRGRQGRRQQRPGLRRQPRRLVQRALQLRLVGGKAGAPRERGPGRGAIAFRATLEELSPDERVLRRLTEKNTDFNSDNDNLKKDIEELLPSVKELEEKRKMILAEIEELERLGRENRSRSEGARLEADARGGASKDEQPRPEGGKVKLKRSPPLVTVKPLIARNNADLRVNQVLPMKNGEVVRPALAPAGEGAADDEDVPLKGIKPKYVPREEEMVEKTVIQEEEEQLQKTSKGTKGKVTNIDSILAAGADTADVEKAREGDSPPPAIETPPPSSVAPSDARLSADSEPEQQEASPAGGCEAKEQKEPLEAPPASAPRTSLAKQLSPEVAPLAAAESRKAPEASPRASPRQAPPEKPKSPARPSPPEARPPAARKSSSDALRTAEVSRTSPDASHKLSAGTRRPETQLKEAVNSKVQTPRLEAPLAEVEAAPGAEDGPTASEALRRPSVAKTPSPVLEKAPASRQSSTSSLMTTFGTPIMIASSPQNSSFLHAASTRSIYEAPYAPPSPAYTPATPDFLRDIKAPQEAAAPTAGIQKSALYASTSCLKGLPGAKPVITPKPPILKDKPKVSYRSSGSGSPRVYATPAPIAPRLSGGSISGAVSTPNLASLAAEDRSDAASTSSGASEASSAGPRPDAAAPKRPPPTTQAPAVPAQQGRPQRVAEAVYDVPVAVHAGARDSRDDETIYHEIDDSLQASGAARDAPPGPPAASSASSSPSGSSVDRHESTRCQSRSTFEANRSLLSAALDFGTKATRKAERSSSAVPFYRNSIGPVGTSGVEGNYSFILPLLSSSGNQMSL</sequence>
<evidence type="ECO:0000313" key="2">
    <source>
        <dbReference type="EMBL" id="ROT66930.1"/>
    </source>
</evidence>
<dbReference type="AlphaFoldDB" id="A0A3R7PHR6"/>
<dbReference type="STRING" id="6689.A0A3R7PHR6"/>
<feature type="compositionally biased region" description="Basic and acidic residues" evidence="1">
    <location>
        <begin position="193"/>
        <end position="225"/>
    </location>
</feature>
<gene>
    <name evidence="2" type="ORF">C7M84_015004</name>
</gene>
<feature type="region of interest" description="Disordered" evidence="1">
    <location>
        <begin position="43"/>
        <end position="99"/>
    </location>
</feature>
<dbReference type="EMBL" id="QCYY01002875">
    <property type="protein sequence ID" value="ROT66930.1"/>
    <property type="molecule type" value="Genomic_DNA"/>
</dbReference>
<dbReference type="OrthoDB" id="6381867at2759"/>
<accession>A0A3R7PHR6</accession>
<feature type="region of interest" description="Disordered" evidence="1">
    <location>
        <begin position="295"/>
        <end position="550"/>
    </location>
</feature>
<feature type="compositionally biased region" description="Pro residues" evidence="1">
    <location>
        <begin position="343"/>
        <end position="355"/>
    </location>
</feature>
<dbReference type="Proteomes" id="UP000283509">
    <property type="component" value="Unassembled WGS sequence"/>
</dbReference>
<comment type="caution">
    <text evidence="2">The sequence shown here is derived from an EMBL/GenBank/DDBJ whole genome shotgun (WGS) entry which is preliminary data.</text>
</comment>
<feature type="compositionally biased region" description="Low complexity" evidence="1">
    <location>
        <begin position="501"/>
        <end position="515"/>
    </location>
</feature>
<feature type="region of interest" description="Disordered" evidence="1">
    <location>
        <begin position="193"/>
        <end position="231"/>
    </location>
</feature>
<reference evidence="2 3" key="2">
    <citation type="submission" date="2019-01" db="EMBL/GenBank/DDBJ databases">
        <title>The decoding of complex shrimp genome reveals the adaptation for benthos swimmer, frequently molting mechanism and breeding impact on genome.</title>
        <authorList>
            <person name="Sun Y."/>
            <person name="Gao Y."/>
            <person name="Yu Y."/>
        </authorList>
    </citation>
    <scope>NUCLEOTIDE SEQUENCE [LARGE SCALE GENOMIC DNA]</scope>
    <source>
        <tissue evidence="2">Muscle</tissue>
    </source>
</reference>
<feature type="compositionally biased region" description="Basic residues" evidence="1">
    <location>
        <begin position="77"/>
        <end position="99"/>
    </location>
</feature>
<feature type="compositionally biased region" description="Low complexity" evidence="1">
    <location>
        <begin position="698"/>
        <end position="720"/>
    </location>
</feature>
<organism evidence="2 3">
    <name type="scientific">Penaeus vannamei</name>
    <name type="common">Whiteleg shrimp</name>
    <name type="synonym">Litopenaeus vannamei</name>
    <dbReference type="NCBI Taxonomy" id="6689"/>
    <lineage>
        <taxon>Eukaryota</taxon>
        <taxon>Metazoa</taxon>
        <taxon>Ecdysozoa</taxon>
        <taxon>Arthropoda</taxon>
        <taxon>Crustacea</taxon>
        <taxon>Multicrustacea</taxon>
        <taxon>Malacostraca</taxon>
        <taxon>Eumalacostraca</taxon>
        <taxon>Eucarida</taxon>
        <taxon>Decapoda</taxon>
        <taxon>Dendrobranchiata</taxon>
        <taxon>Penaeoidea</taxon>
        <taxon>Penaeidae</taxon>
        <taxon>Penaeus</taxon>
    </lineage>
</organism>
<proteinExistence type="predicted"/>
<evidence type="ECO:0000256" key="1">
    <source>
        <dbReference type="SAM" id="MobiDB-lite"/>
    </source>
</evidence>
<protein>
    <submittedName>
        <fullName evidence="2">Uncharacterized protein</fullName>
    </submittedName>
</protein>
<keyword evidence="3" id="KW-1185">Reference proteome</keyword>
<name>A0A3R7PHR6_PENVA</name>
<feature type="compositionally biased region" description="Basic and acidic residues" evidence="1">
    <location>
        <begin position="756"/>
        <end position="771"/>
    </location>
</feature>
<reference evidence="2 3" key="1">
    <citation type="submission" date="2018-04" db="EMBL/GenBank/DDBJ databases">
        <authorList>
            <person name="Zhang X."/>
            <person name="Yuan J."/>
            <person name="Li F."/>
            <person name="Xiang J."/>
        </authorList>
    </citation>
    <scope>NUCLEOTIDE SEQUENCE [LARGE SCALE GENOMIC DNA]</scope>
    <source>
        <tissue evidence="2">Muscle</tissue>
    </source>
</reference>
<feature type="compositionally biased region" description="Low complexity" evidence="1">
    <location>
        <begin position="48"/>
        <end position="76"/>
    </location>
</feature>